<accession>A0ABM0SLI2</accession>
<feature type="compositionally biased region" description="Low complexity" evidence="1">
    <location>
        <begin position="581"/>
        <end position="592"/>
    </location>
</feature>
<feature type="compositionally biased region" description="Basic and acidic residues" evidence="1">
    <location>
        <begin position="1"/>
        <end position="10"/>
    </location>
</feature>
<sequence length="623" mass="69926">MKPSKREESKTMNILESFPMKNKRPTTTRNTQNQVPSKEVMSEPSSHNLHSSSLSDVAAETADNIRNEIEECISKYMSFEETVTYIRDNHQIPLYITTAIWEGLQERSPEFFKRYYLNLEVLRQIKMCNSFLRKQAILMLGDGQFDITTAPPAVMNFLDQILLEELANTPSDMSSEMSPSSFAMLALGDTNGPTGNNLGTPTFAPPTTDQWLTSNVNQLQTPNCQQNQWSTPYDLPCNLGAHPIVPAASNQCPISNHLSYYYPAFSTVAPEAPSVAQPPAVLCGMSTFGFGENIENGGSYFKLIDPSLAKMLTQPEYPLQDPYGQHQPPYLQQNFSVEELLPYGVTNNELPYGGNNNELQYGVTNNELPYGGNNNELQYGVTNNELPYGRNNNELQYGVTNNELPYGGNNNELQYGVTNNELPYGRNNNELQYGVTNNELPYGGNNNELQYGVTNNELPYGRNNNELQYGVTNNELPYGGNNNELQYGVTNNELPYGRNNNELQYGVTNNELQYGGNNKELQYGVTNNELQYGGNNKELQYGGNKSNNNELQAVIPQQQQQHHQEKKTMEKAERQNLIPESNDSNNSNSGDSTVTRTQNQHDPSKATANTRYLKENRRATSKK</sequence>
<feature type="region of interest" description="Disordered" evidence="1">
    <location>
        <begin position="1"/>
        <end position="56"/>
    </location>
</feature>
<gene>
    <name evidence="3" type="primary">LOC104699380</name>
</gene>
<feature type="compositionally biased region" description="Polar residues" evidence="1">
    <location>
        <begin position="27"/>
        <end position="36"/>
    </location>
</feature>
<feature type="compositionally biased region" description="Basic and acidic residues" evidence="1">
    <location>
        <begin position="612"/>
        <end position="623"/>
    </location>
</feature>
<dbReference type="InterPro" id="IPR006476">
    <property type="entry name" value="CHP01589_pln"/>
</dbReference>
<organism evidence="2 3">
    <name type="scientific">Camelina sativa</name>
    <name type="common">False flax</name>
    <name type="synonym">Myagrum sativum</name>
    <dbReference type="NCBI Taxonomy" id="90675"/>
    <lineage>
        <taxon>Eukaryota</taxon>
        <taxon>Viridiplantae</taxon>
        <taxon>Streptophyta</taxon>
        <taxon>Embryophyta</taxon>
        <taxon>Tracheophyta</taxon>
        <taxon>Spermatophyta</taxon>
        <taxon>Magnoliopsida</taxon>
        <taxon>eudicotyledons</taxon>
        <taxon>Gunneridae</taxon>
        <taxon>Pentapetalae</taxon>
        <taxon>rosids</taxon>
        <taxon>malvids</taxon>
        <taxon>Brassicales</taxon>
        <taxon>Brassicaceae</taxon>
        <taxon>Camelineae</taxon>
        <taxon>Camelina</taxon>
    </lineage>
</organism>
<reference evidence="3" key="2">
    <citation type="submission" date="2025-08" db="UniProtKB">
        <authorList>
            <consortium name="RefSeq"/>
        </authorList>
    </citation>
    <scope>IDENTIFICATION</scope>
    <source>
        <tissue evidence="3">Leaf</tissue>
    </source>
</reference>
<dbReference type="NCBIfam" id="TIGR01589">
    <property type="entry name" value="A_thal_3526"/>
    <property type="match status" value="1"/>
</dbReference>
<dbReference type="Proteomes" id="UP000694864">
    <property type="component" value="Chromosome 6"/>
</dbReference>
<dbReference type="PANTHER" id="PTHR31871">
    <property type="entry name" value="OS02G0137100 PROTEIN"/>
    <property type="match status" value="1"/>
</dbReference>
<name>A0ABM0SLI2_CAMSA</name>
<protein>
    <submittedName>
        <fullName evidence="3">Uncharacterized protein LOC104699380</fullName>
    </submittedName>
</protein>
<evidence type="ECO:0000313" key="3">
    <source>
        <dbReference type="RefSeq" id="XP_010412995.1"/>
    </source>
</evidence>
<feature type="compositionally biased region" description="Low complexity" evidence="1">
    <location>
        <begin position="45"/>
        <end position="55"/>
    </location>
</feature>
<dbReference type="GeneID" id="104699380"/>
<proteinExistence type="predicted"/>
<dbReference type="RefSeq" id="XP_010412995.1">
    <property type="nucleotide sequence ID" value="XM_010414693.2"/>
</dbReference>
<evidence type="ECO:0000313" key="2">
    <source>
        <dbReference type="Proteomes" id="UP000694864"/>
    </source>
</evidence>
<dbReference type="Pfam" id="PF09713">
    <property type="entry name" value="A_thal_3526"/>
    <property type="match status" value="1"/>
</dbReference>
<feature type="compositionally biased region" description="Polar residues" evidence="1">
    <location>
        <begin position="593"/>
        <end position="610"/>
    </location>
</feature>
<feature type="compositionally biased region" description="Basic and acidic residues" evidence="1">
    <location>
        <begin position="562"/>
        <end position="574"/>
    </location>
</feature>
<dbReference type="PANTHER" id="PTHR31871:SF42">
    <property type="entry name" value="LOB DOMAIN-CONTAINING PROTEIN"/>
    <property type="match status" value="1"/>
</dbReference>
<keyword evidence="2" id="KW-1185">Reference proteome</keyword>
<evidence type="ECO:0000256" key="1">
    <source>
        <dbReference type="SAM" id="MobiDB-lite"/>
    </source>
</evidence>
<feature type="region of interest" description="Disordered" evidence="1">
    <location>
        <begin position="555"/>
        <end position="623"/>
    </location>
</feature>
<reference evidence="2" key="1">
    <citation type="journal article" date="2014" name="Nat. Commun.">
        <title>The emerging biofuel crop Camelina sativa retains a highly undifferentiated hexaploid genome structure.</title>
        <authorList>
            <person name="Kagale S."/>
            <person name="Koh C."/>
            <person name="Nixon J."/>
            <person name="Bollina V."/>
            <person name="Clarke W.E."/>
            <person name="Tuteja R."/>
            <person name="Spillane C."/>
            <person name="Robinson S.J."/>
            <person name="Links M.G."/>
            <person name="Clarke C."/>
            <person name="Higgins E.E."/>
            <person name="Huebert T."/>
            <person name="Sharpe A.G."/>
            <person name="Parkin I.A."/>
        </authorList>
    </citation>
    <scope>NUCLEOTIDE SEQUENCE [LARGE SCALE GENOMIC DNA]</scope>
    <source>
        <strain evidence="2">cv. DH55</strain>
    </source>
</reference>